<reference evidence="2" key="1">
    <citation type="submission" date="2020-05" db="EMBL/GenBank/DDBJ databases">
        <authorList>
            <person name="Chiriac C."/>
            <person name="Salcher M."/>
            <person name="Ghai R."/>
            <person name="Kavagutti S V."/>
        </authorList>
    </citation>
    <scope>NUCLEOTIDE SEQUENCE</scope>
</reference>
<evidence type="ECO:0000256" key="1">
    <source>
        <dbReference type="SAM" id="MobiDB-lite"/>
    </source>
</evidence>
<organism evidence="2">
    <name type="scientific">freshwater metagenome</name>
    <dbReference type="NCBI Taxonomy" id="449393"/>
    <lineage>
        <taxon>unclassified sequences</taxon>
        <taxon>metagenomes</taxon>
        <taxon>ecological metagenomes</taxon>
    </lineage>
</organism>
<protein>
    <submittedName>
        <fullName evidence="2">Unannotated protein</fullName>
    </submittedName>
</protein>
<name>A0A6J7DIV9_9ZZZZ</name>
<dbReference type="AlphaFoldDB" id="A0A6J7DIV9"/>
<sequence length="111" mass="11810">MEPITNISARPPFSRLSKVSASIASDKRPTTTASESEPSAAVIALSQPEEISISEATEPSALTSEEEPKRAAPPSRELTLSLRASIRASTEDLDRSLPRSLSRAFSKVAST</sequence>
<evidence type="ECO:0000313" key="2">
    <source>
        <dbReference type="EMBL" id="CAB4867173.1"/>
    </source>
</evidence>
<gene>
    <name evidence="2" type="ORF">UFOPK3306_00739</name>
</gene>
<feature type="compositionally biased region" description="Polar residues" evidence="1">
    <location>
        <begin position="54"/>
        <end position="63"/>
    </location>
</feature>
<dbReference type="EMBL" id="CAFBLI010000047">
    <property type="protein sequence ID" value="CAB4867173.1"/>
    <property type="molecule type" value="Genomic_DNA"/>
</dbReference>
<feature type="region of interest" description="Disordered" evidence="1">
    <location>
        <begin position="18"/>
        <end position="111"/>
    </location>
</feature>
<accession>A0A6J7DIV9</accession>
<proteinExistence type="predicted"/>